<sequence>MIILPHTPPIPTILQANADSLSPQAISTRTALSSSAAETYNDLVRYVINAEEYVEELFQFTSSKANSRELPFMMTFANEHKLLTEDYSPWKDVVFKDDKKLKFLNKKQPWTLFNEIEVSIIATSLIYIRLGAELVNELIELEPDSLSSEEINEKWKQVVTFYKKSISFIQYGIKINSLNSENNHLPGSLFILIEKIGHINIQMSTLSKFSWINRNSFNETESFKSNNNGTLCRVAIYVVDELKTVKSLIGDVQENSGFTLSLNSQDWLEYLTLIERYANAYAGLFLSIELYQQNKLGQAIGLVNYSLLNLQSKRMGELNPKKSPIVTKLKSKFSTKKNESYIKNLQSITSLNLNSSSFTDKSGIVLKDITYVFDQLVQLHLKFTKENDNIVFDTVTNYQDIHKDNKWPLGSKIPVSDVPDFIPRVFNILASKSTRSNYY</sequence>
<dbReference type="EMBL" id="CALSDN010000002">
    <property type="protein sequence ID" value="CAH6719495.1"/>
    <property type="molecule type" value="Genomic_DNA"/>
</dbReference>
<name>A0ACA9Y409_9ASCO</name>
<proteinExistence type="predicted"/>
<gene>
    <name evidence="1" type="ORF">CLIB1444_02S09868</name>
</gene>
<accession>A0ACA9Y409</accession>
<organism evidence="1 2">
    <name type="scientific">[Candida] jaroonii</name>
    <dbReference type="NCBI Taxonomy" id="467808"/>
    <lineage>
        <taxon>Eukaryota</taxon>
        <taxon>Fungi</taxon>
        <taxon>Dikarya</taxon>
        <taxon>Ascomycota</taxon>
        <taxon>Saccharomycotina</taxon>
        <taxon>Pichiomycetes</taxon>
        <taxon>Debaryomycetaceae</taxon>
        <taxon>Yamadazyma</taxon>
    </lineage>
</organism>
<protein>
    <submittedName>
        <fullName evidence="1">Uncharacterized protein</fullName>
    </submittedName>
</protein>
<reference evidence="1" key="1">
    <citation type="submission" date="2022-06" db="EMBL/GenBank/DDBJ databases">
        <authorList>
            <person name="Legras J.-L."/>
            <person name="Devillers H."/>
            <person name="Grondin C."/>
        </authorList>
    </citation>
    <scope>NUCLEOTIDE SEQUENCE</scope>
    <source>
        <strain evidence="1">CLIB 1444</strain>
    </source>
</reference>
<comment type="caution">
    <text evidence="1">The sequence shown here is derived from an EMBL/GenBank/DDBJ whole genome shotgun (WGS) entry which is preliminary data.</text>
</comment>
<keyword evidence="2" id="KW-1185">Reference proteome</keyword>
<dbReference type="Proteomes" id="UP001152531">
    <property type="component" value="Unassembled WGS sequence"/>
</dbReference>
<evidence type="ECO:0000313" key="1">
    <source>
        <dbReference type="EMBL" id="CAH6719495.1"/>
    </source>
</evidence>
<evidence type="ECO:0000313" key="2">
    <source>
        <dbReference type="Proteomes" id="UP001152531"/>
    </source>
</evidence>